<evidence type="ECO:0000313" key="1">
    <source>
        <dbReference type="EMBL" id="KYH34825.1"/>
    </source>
</evidence>
<dbReference type="SUPFAM" id="SSF53448">
    <property type="entry name" value="Nucleotide-diphospho-sugar transferases"/>
    <property type="match status" value="1"/>
</dbReference>
<evidence type="ECO:0000313" key="2">
    <source>
        <dbReference type="Proteomes" id="UP000075531"/>
    </source>
</evidence>
<dbReference type="EC" id="2.7.7.38" evidence="1"/>
<dbReference type="STRING" id="1121338.CLTEP_12900"/>
<organism evidence="1 2">
    <name type="scientific">Clostridium tepidiprofundi DSM 19306</name>
    <dbReference type="NCBI Taxonomy" id="1121338"/>
    <lineage>
        <taxon>Bacteria</taxon>
        <taxon>Bacillati</taxon>
        <taxon>Bacillota</taxon>
        <taxon>Clostridia</taxon>
        <taxon>Eubacteriales</taxon>
        <taxon>Clostridiaceae</taxon>
        <taxon>Clostridium</taxon>
    </lineage>
</organism>
<comment type="caution">
    <text evidence="1">The sequence shown here is derived from an EMBL/GenBank/DDBJ whole genome shotgun (WGS) entry which is preliminary data.</text>
</comment>
<dbReference type="CDD" id="cd02518">
    <property type="entry name" value="GT2_SpsF"/>
    <property type="match status" value="1"/>
</dbReference>
<keyword evidence="2" id="KW-1185">Reference proteome</keyword>
<dbReference type="PANTHER" id="PTHR42866">
    <property type="entry name" value="3-DEOXY-MANNO-OCTULOSONATE CYTIDYLYLTRANSFERASE"/>
    <property type="match status" value="1"/>
</dbReference>
<dbReference type="Pfam" id="PF02348">
    <property type="entry name" value="CTP_transf_3"/>
    <property type="match status" value="1"/>
</dbReference>
<keyword evidence="1" id="KW-0808">Transferase</keyword>
<dbReference type="Gene3D" id="3.90.550.10">
    <property type="entry name" value="Spore Coat Polysaccharide Biosynthesis Protein SpsA, Chain A"/>
    <property type="match status" value="1"/>
</dbReference>
<accession>A0A151B4J0</accession>
<dbReference type="PANTHER" id="PTHR42866:SF1">
    <property type="entry name" value="SPORE COAT POLYSACCHARIDE BIOSYNTHESIS PROTEIN SPSF"/>
    <property type="match status" value="1"/>
</dbReference>
<protein>
    <submittedName>
        <fullName evidence="1">3-deoxy-manno-octulosonate cytidylyltransferase</fullName>
        <ecNumber evidence="1">2.7.7.38</ecNumber>
    </submittedName>
</protein>
<name>A0A151B4J0_9CLOT</name>
<gene>
    <name evidence="1" type="primary">kpsU</name>
    <name evidence="1" type="ORF">CLTEP_12900</name>
</gene>
<dbReference type="RefSeq" id="WP_242863878.1">
    <property type="nucleotide sequence ID" value="NZ_LTBA01000010.1"/>
</dbReference>
<dbReference type="EMBL" id="LTBA01000010">
    <property type="protein sequence ID" value="KYH34825.1"/>
    <property type="molecule type" value="Genomic_DNA"/>
</dbReference>
<proteinExistence type="predicted"/>
<dbReference type="InterPro" id="IPR029044">
    <property type="entry name" value="Nucleotide-diphossugar_trans"/>
</dbReference>
<dbReference type="PATRIC" id="fig|1121338.3.peg.1326"/>
<dbReference type="AlphaFoldDB" id="A0A151B4J0"/>
<reference evidence="1 2" key="1">
    <citation type="submission" date="2016-02" db="EMBL/GenBank/DDBJ databases">
        <title>Genome sequence of Clostridium tepidiprofundi DSM 19306.</title>
        <authorList>
            <person name="Poehlein A."/>
            <person name="Daniel R."/>
        </authorList>
    </citation>
    <scope>NUCLEOTIDE SEQUENCE [LARGE SCALE GENOMIC DNA]</scope>
    <source>
        <strain evidence="1 2">DSM 19306</strain>
    </source>
</reference>
<dbReference type="InterPro" id="IPR003329">
    <property type="entry name" value="Cytidylyl_trans"/>
</dbReference>
<dbReference type="Proteomes" id="UP000075531">
    <property type="component" value="Unassembled WGS sequence"/>
</dbReference>
<dbReference type="FunFam" id="3.90.550.10:FF:000188">
    <property type="entry name" value="Polysaccharide biosynthesis protein"/>
    <property type="match status" value="1"/>
</dbReference>
<keyword evidence="1" id="KW-0548">Nucleotidyltransferase</keyword>
<dbReference type="GO" id="GO:0005829">
    <property type="term" value="C:cytosol"/>
    <property type="evidence" value="ECO:0007669"/>
    <property type="project" value="TreeGrafter"/>
</dbReference>
<dbReference type="GO" id="GO:0008690">
    <property type="term" value="F:3-deoxy-manno-octulosonate cytidylyltransferase activity"/>
    <property type="evidence" value="ECO:0007669"/>
    <property type="project" value="UniProtKB-EC"/>
</dbReference>
<sequence>MESKVVCIIQARMGSTRLPKKVLMPLCNKPMLEHLVNRLKCCEKLDEIVIATTTLEQDDKIVELAEKNNIKYYRGSENDVLKRYLESAYKVNADIVVRITADCPFIHPKLVDDVIEYFKSNSYDYVSPKSEYGLIRGLDTEVFSYEALKKADKLAKKEIFREHVTLYMYRNPENFKIGVFPIPIELKNYNIRLCVDQEEDFALINILYNRLYNGKDIINIYDVISLLEREPRLLNINKDVQQKSF</sequence>